<keyword evidence="4" id="KW-1185">Reference proteome</keyword>
<evidence type="ECO:0000313" key="3">
    <source>
        <dbReference type="EMBL" id="KAK2653273.1"/>
    </source>
</evidence>
<organism evidence="3 4">
    <name type="scientific">Dipteronia dyeriana</name>
    <dbReference type="NCBI Taxonomy" id="168575"/>
    <lineage>
        <taxon>Eukaryota</taxon>
        <taxon>Viridiplantae</taxon>
        <taxon>Streptophyta</taxon>
        <taxon>Embryophyta</taxon>
        <taxon>Tracheophyta</taxon>
        <taxon>Spermatophyta</taxon>
        <taxon>Magnoliopsida</taxon>
        <taxon>eudicotyledons</taxon>
        <taxon>Gunneridae</taxon>
        <taxon>Pentapetalae</taxon>
        <taxon>rosids</taxon>
        <taxon>malvids</taxon>
        <taxon>Sapindales</taxon>
        <taxon>Sapindaceae</taxon>
        <taxon>Hippocastanoideae</taxon>
        <taxon>Acereae</taxon>
        <taxon>Dipteronia</taxon>
    </lineage>
</organism>
<dbReference type="PANTHER" id="PTHR33659">
    <property type="entry name" value="PROTEIN, PUTATIVE-RELATED-RELATED"/>
    <property type="match status" value="1"/>
</dbReference>
<proteinExistence type="predicted"/>
<evidence type="ECO:0000256" key="1">
    <source>
        <dbReference type="SAM" id="MobiDB-lite"/>
    </source>
</evidence>
<reference evidence="3" key="1">
    <citation type="journal article" date="2023" name="Plant J.">
        <title>Genome sequences and population genomics provide insights into the demographic history, inbreeding, and mutation load of two 'living fossil' tree species of Dipteronia.</title>
        <authorList>
            <person name="Feng Y."/>
            <person name="Comes H.P."/>
            <person name="Chen J."/>
            <person name="Zhu S."/>
            <person name="Lu R."/>
            <person name="Zhang X."/>
            <person name="Li P."/>
            <person name="Qiu J."/>
            <person name="Olsen K.M."/>
            <person name="Qiu Y."/>
        </authorList>
    </citation>
    <scope>NUCLEOTIDE SEQUENCE</scope>
    <source>
        <strain evidence="3">KIB01</strain>
    </source>
</reference>
<sequence length="238" mass="27333">MAQVSSFKAVMVVYVLATLVANVSAQNTEMAPAPSAVTGAVFSLPVSTAAIDRDFEGRPSDTEDLELEYADGSPQMQSEGSELELGGERQRRQMRVLTISIFIQDHLDRRIQAMEDSVAALWEDIRKSNKEWDRQHKKVMDFLQDLWGLTSRSDRDSSSSHDQDSRPRNRDRGHSQDEGQTLAPDLISRVPDLRRREPRLELLDEISRHLPRVYQSFLYLWRSMRHRSRQLDRIALSP</sequence>
<accession>A0AAD9X5Z7</accession>
<feature type="compositionally biased region" description="Basic and acidic residues" evidence="1">
    <location>
        <begin position="152"/>
        <end position="177"/>
    </location>
</feature>
<dbReference type="Proteomes" id="UP001280121">
    <property type="component" value="Unassembled WGS sequence"/>
</dbReference>
<name>A0AAD9X5Z7_9ROSI</name>
<feature type="chain" id="PRO_5041966013" evidence="2">
    <location>
        <begin position="26"/>
        <end position="238"/>
    </location>
</feature>
<feature type="signal peptide" evidence="2">
    <location>
        <begin position="1"/>
        <end position="25"/>
    </location>
</feature>
<dbReference type="EMBL" id="JANJYI010000004">
    <property type="protein sequence ID" value="KAK2653273.1"/>
    <property type="molecule type" value="Genomic_DNA"/>
</dbReference>
<keyword evidence="2" id="KW-0732">Signal</keyword>
<evidence type="ECO:0000256" key="2">
    <source>
        <dbReference type="SAM" id="SignalP"/>
    </source>
</evidence>
<dbReference type="PANTHER" id="PTHR33659:SF11">
    <property type="entry name" value="TRANSMEMBRANE PROTEIN"/>
    <property type="match status" value="1"/>
</dbReference>
<comment type="caution">
    <text evidence="3">The sequence shown here is derived from an EMBL/GenBank/DDBJ whole genome shotgun (WGS) entry which is preliminary data.</text>
</comment>
<dbReference type="AlphaFoldDB" id="A0AAD9X5Z7"/>
<feature type="region of interest" description="Disordered" evidence="1">
    <location>
        <begin position="151"/>
        <end position="188"/>
    </location>
</feature>
<evidence type="ECO:0000313" key="4">
    <source>
        <dbReference type="Proteomes" id="UP001280121"/>
    </source>
</evidence>
<gene>
    <name evidence="3" type="ORF">Ddye_013129</name>
</gene>
<protein>
    <submittedName>
        <fullName evidence="3">Uncharacterized protein</fullName>
    </submittedName>
</protein>